<proteinExistence type="predicted"/>
<dbReference type="InterPro" id="IPR035903">
    <property type="entry name" value="HesB-like_dom_sf"/>
</dbReference>
<dbReference type="EMBL" id="JAIKTU010000009">
    <property type="protein sequence ID" value="MBY0756277.1"/>
    <property type="molecule type" value="Genomic_DNA"/>
</dbReference>
<dbReference type="SUPFAM" id="SSF89360">
    <property type="entry name" value="HesB-like domain"/>
    <property type="match status" value="1"/>
</dbReference>
<gene>
    <name evidence="2" type="ORF">K5V21_12550</name>
</gene>
<feature type="domain" description="Core" evidence="1">
    <location>
        <begin position="1"/>
        <end position="83"/>
    </location>
</feature>
<dbReference type="Proteomes" id="UP001299068">
    <property type="component" value="Unassembled WGS sequence"/>
</dbReference>
<dbReference type="RefSeq" id="WP_221861533.1">
    <property type="nucleotide sequence ID" value="NZ_JAIKTU010000009.1"/>
</dbReference>
<reference evidence="2 3" key="1">
    <citation type="journal article" date="2021" name="Cell Host Microbe">
        <title>in vivo commensal control of Clostridioides difficile virulence.</title>
        <authorList>
            <person name="Girinathan B.P."/>
            <person name="Dibenedetto N."/>
            <person name="Worley J.N."/>
            <person name="Peltier J."/>
            <person name="Arrieta-Ortiz M.L."/>
            <person name="Rupa Christinal Immanuel S."/>
            <person name="Lavin R."/>
            <person name="Delaney M.L."/>
            <person name="Cummins C."/>
            <person name="Hoffmann M."/>
            <person name="Luo Y."/>
            <person name="Gonzalez-Escalona N."/>
            <person name="Allard M."/>
            <person name="Onderdonk A.B."/>
            <person name="Gerber G.K."/>
            <person name="Sonenshein A.L."/>
            <person name="Baliga N."/>
            <person name="Dupuy B."/>
            <person name="Bry L."/>
        </authorList>
    </citation>
    <scope>NUCLEOTIDE SEQUENCE [LARGE SCALE GENOMIC DNA]</scope>
    <source>
        <strain evidence="2 3">DSM 599</strain>
    </source>
</reference>
<protein>
    <recommendedName>
        <fullName evidence="1">Core domain-containing protein</fullName>
    </recommendedName>
</protein>
<organism evidence="2 3">
    <name type="scientific">Clostridium sardiniense</name>
    <name type="common">Clostridium absonum</name>
    <dbReference type="NCBI Taxonomy" id="29369"/>
    <lineage>
        <taxon>Bacteria</taxon>
        <taxon>Bacillati</taxon>
        <taxon>Bacillota</taxon>
        <taxon>Clostridia</taxon>
        <taxon>Eubacteriales</taxon>
        <taxon>Clostridiaceae</taxon>
        <taxon>Clostridium</taxon>
    </lineage>
</organism>
<dbReference type="Gene3D" id="2.60.300.12">
    <property type="entry name" value="HesB-like domain"/>
    <property type="match status" value="1"/>
</dbReference>
<keyword evidence="3" id="KW-1185">Reference proteome</keyword>
<accession>A0ABS7L098</accession>
<dbReference type="InterPro" id="IPR000361">
    <property type="entry name" value="ATAP_core_dom"/>
</dbReference>
<evidence type="ECO:0000313" key="2">
    <source>
        <dbReference type="EMBL" id="MBY0756277.1"/>
    </source>
</evidence>
<comment type="caution">
    <text evidence="2">The sequence shown here is derived from an EMBL/GenBank/DDBJ whole genome shotgun (WGS) entry which is preliminary data.</text>
</comment>
<name>A0ABS7L098_CLOSR</name>
<evidence type="ECO:0000259" key="1">
    <source>
        <dbReference type="Pfam" id="PF01521"/>
    </source>
</evidence>
<evidence type="ECO:0000313" key="3">
    <source>
        <dbReference type="Proteomes" id="UP001299068"/>
    </source>
</evidence>
<sequence length="91" mass="10631">MNINIDEKAKEALIKLGANSQDEYVRIKATLSCGASYYELFTDFKREDDKVFNIDGIKFVLDEYSEKACDNTTIFYDKDKYINGFYIKENK</sequence>
<dbReference type="Pfam" id="PF01521">
    <property type="entry name" value="Fe-S_biosyn"/>
    <property type="match status" value="1"/>
</dbReference>